<dbReference type="Gene3D" id="2.60.120.10">
    <property type="entry name" value="Jelly Rolls"/>
    <property type="match status" value="1"/>
</dbReference>
<dbReference type="RefSeq" id="WP_277733441.1">
    <property type="nucleotide sequence ID" value="NZ_CP120733.1"/>
</dbReference>
<evidence type="ECO:0000259" key="2">
    <source>
        <dbReference type="Pfam" id="PF14667"/>
    </source>
</evidence>
<dbReference type="Proteomes" id="UP001222800">
    <property type="component" value="Chromosome"/>
</dbReference>
<dbReference type="Gene3D" id="3.40.50.720">
    <property type="entry name" value="NAD(P)-binding Rossmann-like Domain"/>
    <property type="match status" value="1"/>
</dbReference>
<feature type="domain" description="NAD-dependent epimerase/dehydratase" evidence="1">
    <location>
        <begin position="4"/>
        <end position="182"/>
    </location>
</feature>
<dbReference type="SUPFAM" id="SSF51182">
    <property type="entry name" value="RmlC-like cupins"/>
    <property type="match status" value="1"/>
</dbReference>
<dbReference type="PANTHER" id="PTHR43245">
    <property type="entry name" value="BIFUNCTIONAL POLYMYXIN RESISTANCE PROTEIN ARNA"/>
    <property type="match status" value="1"/>
</dbReference>
<sequence length="368" mass="43038">MKNILVTGYNGFIGKNLIEALNRTKNLNILKYGKDDTEDKLKEYLEKADFIYHIAGINVCKNISEFQTGNVDLTKYMVEILKKLNKETPILITSSIQATLDKPFGISKKEAENIIIDYREETGANVYIYRLSNVFGKWSKPNYNSPVATYCNNISKDLQITMSDKNRELELVYIDDVVDKFLNHIYEASDYIYYNVNPIYRITIKELVDSIYKIRKNVESLIIPNMESDFMKKLYATYISFLNPKYFLYELKEDKSEEGKSCKFIKSKQFGQILLSTTNQRCTRGNHYHNTNTEKICVVKGRALIKLKNIDTDETIEYYLSDKKFEVIDIPVGYTHSIENLLDDELMLLIWASQIYDDKKTDTYYYDM</sequence>
<dbReference type="InterPro" id="IPR050177">
    <property type="entry name" value="Lipid_A_modif_metabolic_enz"/>
</dbReference>
<dbReference type="InterPro" id="IPR014710">
    <property type="entry name" value="RmlC-like_jellyroll"/>
</dbReference>
<dbReference type="SUPFAM" id="SSF51735">
    <property type="entry name" value="NAD(P)-binding Rossmann-fold domains"/>
    <property type="match status" value="1"/>
</dbReference>
<dbReference type="InterPro" id="IPR001509">
    <property type="entry name" value="Epimerase_deHydtase"/>
</dbReference>
<dbReference type="PANTHER" id="PTHR43245:SF55">
    <property type="entry name" value="NAD(P)-BINDING DOMAIN-CONTAINING PROTEIN"/>
    <property type="match status" value="1"/>
</dbReference>
<dbReference type="Pfam" id="PF14667">
    <property type="entry name" value="Polysacc_synt_C"/>
    <property type="match status" value="1"/>
</dbReference>
<dbReference type="EMBL" id="CP120733">
    <property type="protein sequence ID" value="WFD11401.1"/>
    <property type="molecule type" value="Genomic_DNA"/>
</dbReference>
<accession>A0ABY8EF41</accession>
<keyword evidence="4" id="KW-1185">Reference proteome</keyword>
<dbReference type="InterPro" id="IPR036291">
    <property type="entry name" value="NAD(P)-bd_dom_sf"/>
</dbReference>
<name>A0ABY8EF41_9FIRM</name>
<feature type="domain" description="Capsular polysaccharide assembling protein CapF C-terminal" evidence="2">
    <location>
        <begin position="257"/>
        <end position="364"/>
    </location>
</feature>
<proteinExistence type="predicted"/>
<gene>
    <name evidence="3" type="ORF">P4S50_04810</name>
</gene>
<dbReference type="Pfam" id="PF01370">
    <property type="entry name" value="Epimerase"/>
    <property type="match status" value="1"/>
</dbReference>
<evidence type="ECO:0000313" key="3">
    <source>
        <dbReference type="EMBL" id="WFD11401.1"/>
    </source>
</evidence>
<organism evidence="3 4">
    <name type="scientific">Tepidibacter hydrothermalis</name>
    <dbReference type="NCBI Taxonomy" id="3036126"/>
    <lineage>
        <taxon>Bacteria</taxon>
        <taxon>Bacillati</taxon>
        <taxon>Bacillota</taxon>
        <taxon>Clostridia</taxon>
        <taxon>Peptostreptococcales</taxon>
        <taxon>Peptostreptococcaceae</taxon>
        <taxon>Tepidibacter</taxon>
    </lineage>
</organism>
<protein>
    <submittedName>
        <fullName evidence="3">NAD-dependent epimerase/dehydratase family protein</fullName>
    </submittedName>
</protein>
<dbReference type="InterPro" id="IPR011051">
    <property type="entry name" value="RmlC_Cupin_sf"/>
</dbReference>
<reference evidence="3 4" key="1">
    <citation type="submission" date="2023-03" db="EMBL/GenBank/DDBJ databases">
        <title>Complete genome sequence of Tepidibacter sp. SWIR-1, isolated from a deep-sea hydrothermal vent.</title>
        <authorList>
            <person name="Li X."/>
        </authorList>
    </citation>
    <scope>NUCLEOTIDE SEQUENCE [LARGE SCALE GENOMIC DNA]</scope>
    <source>
        <strain evidence="3 4">SWIR-1</strain>
    </source>
</reference>
<dbReference type="InterPro" id="IPR029303">
    <property type="entry name" value="CapF_C"/>
</dbReference>
<evidence type="ECO:0000259" key="1">
    <source>
        <dbReference type="Pfam" id="PF01370"/>
    </source>
</evidence>
<evidence type="ECO:0000313" key="4">
    <source>
        <dbReference type="Proteomes" id="UP001222800"/>
    </source>
</evidence>